<proteinExistence type="predicted"/>
<reference evidence="1" key="1">
    <citation type="submission" date="2023-08" db="EMBL/GenBank/DDBJ databases">
        <authorList>
            <person name="Chen Y."/>
            <person name="Shah S."/>
            <person name="Dougan E. K."/>
            <person name="Thang M."/>
            <person name="Chan C."/>
        </authorList>
    </citation>
    <scope>NUCLEOTIDE SEQUENCE</scope>
</reference>
<keyword evidence="2" id="KW-1185">Reference proteome</keyword>
<dbReference type="AlphaFoldDB" id="A0AA36JPK7"/>
<organism evidence="1 2">
    <name type="scientific">Effrenium voratum</name>
    <dbReference type="NCBI Taxonomy" id="2562239"/>
    <lineage>
        <taxon>Eukaryota</taxon>
        <taxon>Sar</taxon>
        <taxon>Alveolata</taxon>
        <taxon>Dinophyceae</taxon>
        <taxon>Suessiales</taxon>
        <taxon>Symbiodiniaceae</taxon>
        <taxon>Effrenium</taxon>
    </lineage>
</organism>
<dbReference type="Proteomes" id="UP001178507">
    <property type="component" value="Unassembled WGS sequence"/>
</dbReference>
<evidence type="ECO:0000313" key="1">
    <source>
        <dbReference type="EMBL" id="CAJ1408808.1"/>
    </source>
</evidence>
<gene>
    <name evidence="1" type="ORF">EVOR1521_LOCUS30060</name>
</gene>
<comment type="caution">
    <text evidence="1">The sequence shown here is derived from an EMBL/GenBank/DDBJ whole genome shotgun (WGS) entry which is preliminary data.</text>
</comment>
<accession>A0AA36JPK7</accession>
<evidence type="ECO:0000313" key="2">
    <source>
        <dbReference type="Proteomes" id="UP001178507"/>
    </source>
</evidence>
<protein>
    <submittedName>
        <fullName evidence="1">Uncharacterized protein</fullName>
    </submittedName>
</protein>
<sequence>MTNAREAPEPAEAYDVPSLKKRAFEEIRRHLLEIMRRLLLLAWEKGDPELMVCRVTSARLHLPPRKRFQAGGKKKNRLTILIGEDPKNILVVEENGDKAARRTKATDLESLLYAEKPMEVDWRKKLKVLPRAVRPHDHHWPGAYRTADAPRLAVGKRAGGRWDREDPVDTHLQAARRHVDEGSGLRAVRRVP</sequence>
<dbReference type="EMBL" id="CAUJNA010003734">
    <property type="protein sequence ID" value="CAJ1408808.1"/>
    <property type="molecule type" value="Genomic_DNA"/>
</dbReference>
<name>A0AA36JPK7_9DINO</name>